<dbReference type="CDD" id="cd07812">
    <property type="entry name" value="SRPBCC"/>
    <property type="match status" value="1"/>
</dbReference>
<dbReference type="AlphaFoldDB" id="A0A382SDB2"/>
<dbReference type="InterPro" id="IPR005031">
    <property type="entry name" value="COQ10_START"/>
</dbReference>
<sequence>MKNITTDMAEINTSVDITASVDTVWNIISDLDNEPKFWKGTKETRTISKDGNVITREIIIA</sequence>
<organism evidence="2">
    <name type="scientific">marine metagenome</name>
    <dbReference type="NCBI Taxonomy" id="408172"/>
    <lineage>
        <taxon>unclassified sequences</taxon>
        <taxon>metagenomes</taxon>
        <taxon>ecological metagenomes</taxon>
    </lineage>
</organism>
<evidence type="ECO:0000259" key="1">
    <source>
        <dbReference type="Pfam" id="PF03364"/>
    </source>
</evidence>
<dbReference type="Pfam" id="PF03364">
    <property type="entry name" value="Polyketide_cyc"/>
    <property type="match status" value="1"/>
</dbReference>
<dbReference type="SUPFAM" id="SSF55961">
    <property type="entry name" value="Bet v1-like"/>
    <property type="match status" value="1"/>
</dbReference>
<feature type="non-terminal residue" evidence="2">
    <location>
        <position position="61"/>
    </location>
</feature>
<proteinExistence type="predicted"/>
<reference evidence="2" key="1">
    <citation type="submission" date="2018-05" db="EMBL/GenBank/DDBJ databases">
        <authorList>
            <person name="Lanie J.A."/>
            <person name="Ng W.-L."/>
            <person name="Kazmierczak K.M."/>
            <person name="Andrzejewski T.M."/>
            <person name="Davidsen T.M."/>
            <person name="Wayne K.J."/>
            <person name="Tettelin H."/>
            <person name="Glass J.I."/>
            <person name="Rusch D."/>
            <person name="Podicherti R."/>
            <person name="Tsui H.-C.T."/>
            <person name="Winkler M.E."/>
        </authorList>
    </citation>
    <scope>NUCLEOTIDE SEQUENCE</scope>
</reference>
<gene>
    <name evidence="2" type="ORF">METZ01_LOCUS360748</name>
</gene>
<dbReference type="InterPro" id="IPR023393">
    <property type="entry name" value="START-like_dom_sf"/>
</dbReference>
<name>A0A382SDB2_9ZZZZ</name>
<feature type="domain" description="Coenzyme Q-binding protein COQ10 START" evidence="1">
    <location>
        <begin position="17"/>
        <end position="54"/>
    </location>
</feature>
<dbReference type="Gene3D" id="3.30.530.20">
    <property type="match status" value="1"/>
</dbReference>
<protein>
    <recommendedName>
        <fullName evidence="1">Coenzyme Q-binding protein COQ10 START domain-containing protein</fullName>
    </recommendedName>
</protein>
<evidence type="ECO:0000313" key="2">
    <source>
        <dbReference type="EMBL" id="SVD07894.1"/>
    </source>
</evidence>
<dbReference type="EMBL" id="UINC01128257">
    <property type="protein sequence ID" value="SVD07894.1"/>
    <property type="molecule type" value="Genomic_DNA"/>
</dbReference>
<accession>A0A382SDB2</accession>